<dbReference type="GeneID" id="20325107"/>
<dbReference type="EMBL" id="KL597046">
    <property type="protein sequence ID" value="KER20538.1"/>
    <property type="molecule type" value="Genomic_DNA"/>
</dbReference>
<name>A0A074Z0Q3_OPIVI</name>
<dbReference type="CTD" id="20325107"/>
<dbReference type="AlphaFoldDB" id="A0A074Z0Q3"/>
<gene>
    <name evidence="1" type="ORF">T265_10939</name>
</gene>
<evidence type="ECO:0000313" key="2">
    <source>
        <dbReference type="Proteomes" id="UP000054324"/>
    </source>
</evidence>
<accession>A0A074Z0Q3</accession>
<protein>
    <submittedName>
        <fullName evidence="1">Uncharacterized protein</fullName>
    </submittedName>
</protein>
<keyword evidence="2" id="KW-1185">Reference proteome</keyword>
<dbReference type="Proteomes" id="UP000054324">
    <property type="component" value="Unassembled WGS sequence"/>
</dbReference>
<proteinExistence type="predicted"/>
<sequence length="228" mass="25488">MKVSGHSEDAYTTDPCGALSNKRYSQSSAGTYLELVIQEKVQSIQLEHAQSRCQAVLHSEEGSVDDAPNAILEKNLGHLNGKFLLASFTDLVHLCSSKGAGTIGLEIVVEEGALLDDSPWVPLCQRPQTKQWRAEWWLSSLGRGRPLRRQSRDSYWTCDPTEKTRQAQQTGRERAWLNRHETSELAIEEAIGENKTVGERNTRIPIGLVITDWEARGSNPDRQLGRLP</sequence>
<dbReference type="RefSeq" id="XP_009175721.1">
    <property type="nucleotide sequence ID" value="XM_009177457.1"/>
</dbReference>
<dbReference type="KEGG" id="ovi:T265_10939"/>
<evidence type="ECO:0000313" key="1">
    <source>
        <dbReference type="EMBL" id="KER20538.1"/>
    </source>
</evidence>
<organism evidence="1 2">
    <name type="scientific">Opisthorchis viverrini</name>
    <name type="common">Southeast Asian liver fluke</name>
    <dbReference type="NCBI Taxonomy" id="6198"/>
    <lineage>
        <taxon>Eukaryota</taxon>
        <taxon>Metazoa</taxon>
        <taxon>Spiralia</taxon>
        <taxon>Lophotrochozoa</taxon>
        <taxon>Platyhelminthes</taxon>
        <taxon>Trematoda</taxon>
        <taxon>Digenea</taxon>
        <taxon>Opisthorchiida</taxon>
        <taxon>Opisthorchiata</taxon>
        <taxon>Opisthorchiidae</taxon>
        <taxon>Opisthorchis</taxon>
    </lineage>
</organism>
<reference evidence="1 2" key="1">
    <citation type="submission" date="2013-11" db="EMBL/GenBank/DDBJ databases">
        <title>Opisthorchis viverrini - life in the bile duct.</title>
        <authorList>
            <person name="Young N.D."/>
            <person name="Nagarajan N."/>
            <person name="Lin S.J."/>
            <person name="Korhonen P.K."/>
            <person name="Jex A.R."/>
            <person name="Hall R.S."/>
            <person name="Safavi-Hemami H."/>
            <person name="Kaewkong W."/>
            <person name="Bertrand D."/>
            <person name="Gao S."/>
            <person name="Seet Q."/>
            <person name="Wongkham S."/>
            <person name="Teh B.T."/>
            <person name="Wongkham C."/>
            <person name="Intapan P.M."/>
            <person name="Maleewong W."/>
            <person name="Yang X."/>
            <person name="Hu M."/>
            <person name="Wang Z."/>
            <person name="Hofmann A."/>
            <person name="Sternberg P.W."/>
            <person name="Tan P."/>
            <person name="Wang J."/>
            <person name="Gasser R.B."/>
        </authorList>
    </citation>
    <scope>NUCLEOTIDE SEQUENCE [LARGE SCALE GENOMIC DNA]</scope>
</reference>